<comment type="caution">
    <text evidence="1">The sequence shown here is derived from an EMBL/GenBank/DDBJ whole genome shotgun (WGS) entry which is preliminary data.</text>
</comment>
<accession>A0A1B6NSN4</accession>
<sequence>MTIPKDFKLSQLVPKVRERLLNEPSFYFADIYRFYPNEALDYKTFISICGEADRSTEEVHSFDDVVDYINRY</sequence>
<feature type="non-terminal residue" evidence="1">
    <location>
        <position position="72"/>
    </location>
</feature>
<organism evidence="1">
    <name type="scientific">marine sediment metagenome</name>
    <dbReference type="NCBI Taxonomy" id="412755"/>
    <lineage>
        <taxon>unclassified sequences</taxon>
        <taxon>metagenomes</taxon>
        <taxon>ecological metagenomes</taxon>
    </lineage>
</organism>
<name>A0A1B6NSN4_9ZZZZ</name>
<reference evidence="1" key="1">
    <citation type="submission" date="2013-11" db="EMBL/GenBank/DDBJ databases">
        <title>Microbial diversity, functional groups and degradation webs in Northern and Southern Mediterranean and Red Sea marine crude oil polluted sites.</title>
        <authorList>
            <person name="Daffonchio D."/>
            <person name="Mapelli F."/>
            <person name="Ferrer M."/>
            <person name="Richter M."/>
            <person name="Cherif A."/>
            <person name="Malkawi H.I."/>
            <person name="Yakimov M.M."/>
            <person name="Abdel-Fattah Y.R."/>
            <person name="Blaghen M."/>
            <person name="Golyshin P.N."/>
            <person name="Kalogerakis N."/>
            <person name="Boon N."/>
            <person name="Magagnini M."/>
            <person name="Fava F."/>
        </authorList>
    </citation>
    <scope>NUCLEOTIDE SEQUENCE</scope>
</reference>
<gene>
    <name evidence="1" type="ORF">MGSAQ_002020</name>
</gene>
<evidence type="ECO:0000313" key="1">
    <source>
        <dbReference type="EMBL" id="KTF06484.1"/>
    </source>
</evidence>
<proteinExistence type="predicted"/>
<dbReference type="EMBL" id="AYSL01001120">
    <property type="protein sequence ID" value="KTF06484.1"/>
    <property type="molecule type" value="Genomic_DNA"/>
</dbReference>
<dbReference type="AlphaFoldDB" id="A0A1B6NSN4"/>
<protein>
    <submittedName>
        <fullName evidence="1">Uncharacterized protein</fullName>
    </submittedName>
</protein>